<evidence type="ECO:0000256" key="1">
    <source>
        <dbReference type="ARBA" id="ARBA00022737"/>
    </source>
</evidence>
<dbReference type="InterPro" id="IPR002110">
    <property type="entry name" value="Ankyrin_rpt"/>
</dbReference>
<feature type="chain" id="PRO_5004026533" evidence="4">
    <location>
        <begin position="24"/>
        <end position="198"/>
    </location>
</feature>
<dbReference type="EMBL" id="AMRV01000002">
    <property type="protein sequence ID" value="EMD84057.1"/>
    <property type="molecule type" value="Genomic_DNA"/>
</dbReference>
<name>M2U7U3_9SPHN</name>
<dbReference type="PANTHER" id="PTHR24201">
    <property type="entry name" value="ANK_REP_REGION DOMAIN-CONTAINING PROTEIN"/>
    <property type="match status" value="1"/>
</dbReference>
<dbReference type="InterPro" id="IPR050776">
    <property type="entry name" value="Ank_Repeat/CDKN_Inhibitor"/>
</dbReference>
<dbReference type="PROSITE" id="PS50088">
    <property type="entry name" value="ANK_REPEAT"/>
    <property type="match status" value="3"/>
</dbReference>
<accession>M2U7U3</accession>
<evidence type="ECO:0000313" key="6">
    <source>
        <dbReference type="Proteomes" id="UP000011717"/>
    </source>
</evidence>
<dbReference type="PROSITE" id="PS50297">
    <property type="entry name" value="ANK_REP_REGION"/>
    <property type="match status" value="3"/>
</dbReference>
<evidence type="ECO:0000256" key="4">
    <source>
        <dbReference type="SAM" id="SignalP"/>
    </source>
</evidence>
<comment type="caution">
    <text evidence="5">The sequence shown here is derived from an EMBL/GenBank/DDBJ whole genome shotgun (WGS) entry which is preliminary data.</text>
</comment>
<feature type="repeat" description="ANK" evidence="3">
    <location>
        <begin position="95"/>
        <end position="127"/>
    </location>
</feature>
<gene>
    <name evidence="5" type="ORF">C725_1029</name>
</gene>
<dbReference type="Gene3D" id="1.25.40.20">
    <property type="entry name" value="Ankyrin repeat-containing domain"/>
    <property type="match status" value="1"/>
</dbReference>
<dbReference type="SUPFAM" id="SSF48403">
    <property type="entry name" value="Ankyrin repeat"/>
    <property type="match status" value="1"/>
</dbReference>
<protein>
    <submittedName>
        <fullName evidence="5">Ankyrin</fullName>
    </submittedName>
</protein>
<dbReference type="SMART" id="SM00248">
    <property type="entry name" value="ANK"/>
    <property type="match status" value="3"/>
</dbReference>
<organism evidence="5 6">
    <name type="scientific">Pacificimonas flava</name>
    <dbReference type="NCBI Taxonomy" id="1234595"/>
    <lineage>
        <taxon>Bacteria</taxon>
        <taxon>Pseudomonadati</taxon>
        <taxon>Pseudomonadota</taxon>
        <taxon>Alphaproteobacteria</taxon>
        <taxon>Sphingomonadales</taxon>
        <taxon>Sphingosinicellaceae</taxon>
        <taxon>Pacificimonas</taxon>
    </lineage>
</organism>
<dbReference type="AlphaFoldDB" id="M2U7U3"/>
<evidence type="ECO:0000313" key="5">
    <source>
        <dbReference type="EMBL" id="EMD84057.1"/>
    </source>
</evidence>
<dbReference type="InterPro" id="IPR036770">
    <property type="entry name" value="Ankyrin_rpt-contain_sf"/>
</dbReference>
<keyword evidence="1" id="KW-0677">Repeat</keyword>
<dbReference type="Pfam" id="PF00023">
    <property type="entry name" value="Ank"/>
    <property type="match status" value="1"/>
</dbReference>
<feature type="repeat" description="ANK" evidence="3">
    <location>
        <begin position="128"/>
        <end position="160"/>
    </location>
</feature>
<sequence>MKRLTATLAALLIGLGLAMPAAAQMSDRYEFLKAVKSADGAAALEFLTRPGSTLVNAHDPDTRKTPLHIVTERRDAPWINLLQQHGADINARDANGNTALITAAGLRFLDGVRLLLHYGANVNAANDSGETALIKAVQRRDLDSIRILLKAGADPDQRDSIAGLSAREYAERDPRARRVQELIEQGAVEQEEVVGPSL</sequence>
<proteinExistence type="predicted"/>
<keyword evidence="2 3" id="KW-0040">ANK repeat</keyword>
<feature type="signal peptide" evidence="4">
    <location>
        <begin position="1"/>
        <end position="23"/>
    </location>
</feature>
<feature type="repeat" description="ANK" evidence="3">
    <location>
        <begin position="62"/>
        <end position="94"/>
    </location>
</feature>
<keyword evidence="6" id="KW-1185">Reference proteome</keyword>
<dbReference type="Proteomes" id="UP000011717">
    <property type="component" value="Unassembled WGS sequence"/>
</dbReference>
<evidence type="ECO:0000256" key="3">
    <source>
        <dbReference type="PROSITE-ProRule" id="PRU00023"/>
    </source>
</evidence>
<dbReference type="RefSeq" id="WP_008600585.1">
    <property type="nucleotide sequence ID" value="NZ_AMRV01000002.1"/>
</dbReference>
<keyword evidence="4" id="KW-0732">Signal</keyword>
<dbReference type="OrthoDB" id="7390289at2"/>
<evidence type="ECO:0000256" key="2">
    <source>
        <dbReference type="ARBA" id="ARBA00023043"/>
    </source>
</evidence>
<dbReference type="Pfam" id="PF12796">
    <property type="entry name" value="Ank_2"/>
    <property type="match status" value="1"/>
</dbReference>
<reference evidence="5 6" key="1">
    <citation type="journal article" date="2013" name="Genome Announc.">
        <title>Draft Genome Sequence of Strain JLT2015T, Belonging to the Family Sphingomonadaceae of the Alphaproteobacteria.</title>
        <authorList>
            <person name="Tang K."/>
            <person name="Liu K."/>
            <person name="Li S."/>
            <person name="Jiao N."/>
        </authorList>
    </citation>
    <scope>NUCLEOTIDE SEQUENCE [LARGE SCALE GENOMIC DNA]</scope>
    <source>
        <strain evidence="5 6">JLT2015</strain>
    </source>
</reference>